<keyword evidence="3" id="KW-1185">Reference proteome</keyword>
<gene>
    <name evidence="2" type="ORF">CAMP_LOCUS12711</name>
</gene>
<accession>A0A9P1ITM5</accession>
<feature type="compositionally biased region" description="Low complexity" evidence="1">
    <location>
        <begin position="29"/>
        <end position="39"/>
    </location>
</feature>
<dbReference type="Proteomes" id="UP001152747">
    <property type="component" value="Unassembled WGS sequence"/>
</dbReference>
<dbReference type="AlphaFoldDB" id="A0A9P1ITM5"/>
<organism evidence="2 3">
    <name type="scientific">Caenorhabditis angaria</name>
    <dbReference type="NCBI Taxonomy" id="860376"/>
    <lineage>
        <taxon>Eukaryota</taxon>
        <taxon>Metazoa</taxon>
        <taxon>Ecdysozoa</taxon>
        <taxon>Nematoda</taxon>
        <taxon>Chromadorea</taxon>
        <taxon>Rhabditida</taxon>
        <taxon>Rhabditina</taxon>
        <taxon>Rhabditomorpha</taxon>
        <taxon>Rhabditoidea</taxon>
        <taxon>Rhabditidae</taxon>
        <taxon>Peloderinae</taxon>
        <taxon>Caenorhabditis</taxon>
    </lineage>
</organism>
<feature type="region of interest" description="Disordered" evidence="1">
    <location>
        <begin position="18"/>
        <end position="41"/>
    </location>
</feature>
<evidence type="ECO:0000256" key="1">
    <source>
        <dbReference type="SAM" id="MobiDB-lite"/>
    </source>
</evidence>
<name>A0A9P1ITM5_9PELO</name>
<sequence>MKFSSSKIASFVAEYSGLKHPHPTDFQTSSSSRKSSQSSIKHYSTNITVGAEIIPIVSTSSSNSTPPNEYHHKFIKNNSECESLPNLAISSTNLKNKLMKIKKSESQTSIASFKNYQVL</sequence>
<proteinExistence type="predicted"/>
<reference evidence="2" key="1">
    <citation type="submission" date="2022-11" db="EMBL/GenBank/DDBJ databases">
        <authorList>
            <person name="Kikuchi T."/>
        </authorList>
    </citation>
    <scope>NUCLEOTIDE SEQUENCE</scope>
    <source>
        <strain evidence="2">PS1010</strain>
    </source>
</reference>
<evidence type="ECO:0000313" key="3">
    <source>
        <dbReference type="Proteomes" id="UP001152747"/>
    </source>
</evidence>
<dbReference type="EMBL" id="CANHGI010000005">
    <property type="protein sequence ID" value="CAI5450074.1"/>
    <property type="molecule type" value="Genomic_DNA"/>
</dbReference>
<protein>
    <submittedName>
        <fullName evidence="2">Uncharacterized protein</fullName>
    </submittedName>
</protein>
<evidence type="ECO:0000313" key="2">
    <source>
        <dbReference type="EMBL" id="CAI5450074.1"/>
    </source>
</evidence>
<comment type="caution">
    <text evidence="2">The sequence shown here is derived from an EMBL/GenBank/DDBJ whole genome shotgun (WGS) entry which is preliminary data.</text>
</comment>